<dbReference type="EMBL" id="JAVXUP010002321">
    <property type="protein sequence ID" value="KAK3004044.1"/>
    <property type="molecule type" value="Genomic_DNA"/>
</dbReference>
<dbReference type="PANTHER" id="PTHR35283:SF3">
    <property type="entry name" value="T12C22.21 PROTEIN"/>
    <property type="match status" value="1"/>
</dbReference>
<gene>
    <name evidence="2" type="ORF">RJ639_018356</name>
</gene>
<evidence type="ECO:0000256" key="1">
    <source>
        <dbReference type="SAM" id="MobiDB-lite"/>
    </source>
</evidence>
<sequence>MFLLSQAPVGGGALSTQRCTLNTAPNFTHPIPPLFSCRRPKFSLPRTTTTTTKPLTVVNAESGGGGGPTAATTSKPTAAPTAGEPISVVGEDTVPLEGVIQFENPGSSSLAEKINRWGRVALLAGGDVLALLVFSAIGRFSHGFPAFDTETLRTADPFIAGWLLSAYFLGGFGEDGRGTNGLSKAVITAAKSWSLGIPLGIAIRAATIGHIPPINFILVTMGSTSILLIGWRTLSLSIFTNDKSKKNDVYKRGSPFELFELLTSLVRRW</sequence>
<dbReference type="InterPro" id="IPR021414">
    <property type="entry name" value="DUF3054"/>
</dbReference>
<keyword evidence="3" id="KW-1185">Reference proteome</keyword>
<evidence type="ECO:0000313" key="2">
    <source>
        <dbReference type="EMBL" id="KAK3004044.1"/>
    </source>
</evidence>
<feature type="region of interest" description="Disordered" evidence="1">
    <location>
        <begin position="56"/>
        <end position="85"/>
    </location>
</feature>
<dbReference type="AlphaFoldDB" id="A0AA88VBI4"/>
<accession>A0AA88VBI4</accession>
<organism evidence="2 3">
    <name type="scientific">Escallonia herrerae</name>
    <dbReference type="NCBI Taxonomy" id="1293975"/>
    <lineage>
        <taxon>Eukaryota</taxon>
        <taxon>Viridiplantae</taxon>
        <taxon>Streptophyta</taxon>
        <taxon>Embryophyta</taxon>
        <taxon>Tracheophyta</taxon>
        <taxon>Spermatophyta</taxon>
        <taxon>Magnoliopsida</taxon>
        <taxon>eudicotyledons</taxon>
        <taxon>Gunneridae</taxon>
        <taxon>Pentapetalae</taxon>
        <taxon>asterids</taxon>
        <taxon>campanulids</taxon>
        <taxon>Escalloniales</taxon>
        <taxon>Escalloniaceae</taxon>
        <taxon>Escallonia</taxon>
    </lineage>
</organism>
<evidence type="ECO:0008006" key="4">
    <source>
        <dbReference type="Google" id="ProtNLM"/>
    </source>
</evidence>
<comment type="caution">
    <text evidence="2">The sequence shown here is derived from an EMBL/GenBank/DDBJ whole genome shotgun (WGS) entry which is preliminary data.</text>
</comment>
<protein>
    <recommendedName>
        <fullName evidence="4">Transmembrane protein</fullName>
    </recommendedName>
</protein>
<dbReference type="Proteomes" id="UP001188597">
    <property type="component" value="Unassembled WGS sequence"/>
</dbReference>
<reference evidence="2" key="1">
    <citation type="submission" date="2022-12" db="EMBL/GenBank/DDBJ databases">
        <title>Draft genome assemblies for two species of Escallonia (Escalloniales).</title>
        <authorList>
            <person name="Chanderbali A."/>
            <person name="Dervinis C."/>
            <person name="Anghel I."/>
            <person name="Soltis D."/>
            <person name="Soltis P."/>
            <person name="Zapata F."/>
        </authorList>
    </citation>
    <scope>NUCLEOTIDE SEQUENCE</scope>
    <source>
        <strain evidence="2">UCBG64.0493</strain>
        <tissue evidence="2">Leaf</tissue>
    </source>
</reference>
<feature type="compositionally biased region" description="Low complexity" evidence="1">
    <location>
        <begin position="69"/>
        <end position="83"/>
    </location>
</feature>
<dbReference type="Pfam" id="PF11255">
    <property type="entry name" value="DUF3054"/>
    <property type="match status" value="1"/>
</dbReference>
<proteinExistence type="predicted"/>
<dbReference type="PANTHER" id="PTHR35283">
    <property type="entry name" value="T12C22.21 PROTEIN"/>
    <property type="match status" value="1"/>
</dbReference>
<evidence type="ECO:0000313" key="3">
    <source>
        <dbReference type="Proteomes" id="UP001188597"/>
    </source>
</evidence>
<name>A0AA88VBI4_9ASTE</name>